<accession>A0A1D2VE72</accession>
<evidence type="ECO:0000313" key="4">
    <source>
        <dbReference type="Proteomes" id="UP000095038"/>
    </source>
</evidence>
<keyword evidence="2" id="KW-0472">Membrane</keyword>
<keyword evidence="4" id="KW-1185">Reference proteome</keyword>
<feature type="transmembrane region" description="Helical" evidence="2">
    <location>
        <begin position="190"/>
        <end position="207"/>
    </location>
</feature>
<dbReference type="Proteomes" id="UP000095038">
    <property type="component" value="Unassembled WGS sequence"/>
</dbReference>
<dbReference type="InParanoid" id="A0A1D2VE72"/>
<name>A0A1D2VE72_9ASCO</name>
<keyword evidence="2" id="KW-1133">Transmembrane helix</keyword>
<feature type="region of interest" description="Disordered" evidence="1">
    <location>
        <begin position="1"/>
        <end position="29"/>
    </location>
</feature>
<dbReference type="GeneID" id="30962343"/>
<keyword evidence="2" id="KW-0812">Transmembrane</keyword>
<evidence type="ECO:0000313" key="3">
    <source>
        <dbReference type="EMBL" id="ODV59926.1"/>
    </source>
</evidence>
<evidence type="ECO:0000256" key="1">
    <source>
        <dbReference type="SAM" id="MobiDB-lite"/>
    </source>
</evidence>
<protein>
    <submittedName>
        <fullName evidence="3">Uncharacterized protein</fullName>
    </submittedName>
</protein>
<dbReference type="EMBL" id="KV454484">
    <property type="protein sequence ID" value="ODV59926.1"/>
    <property type="molecule type" value="Genomic_DNA"/>
</dbReference>
<proteinExistence type="predicted"/>
<gene>
    <name evidence="3" type="ORF">ASCRUDRAFT_108297</name>
</gene>
<sequence>MNSDSNKSKKNKKNNFINQSRSKNRRNTSADAVDAVGAANTHENSNAINTKDVQPKELAFVLKILKRHIPEFPYMIIEMILFTLLKEFKNIRLIRKLSQFQQSHSNILYSLSFIIFILAFPILLLIFIMFIILSLSIVVGISYHFMFNIGILSFIALINFSLSFPMITLFTFNATLYAILARIYQFFENIPLFNFFINYLPFFKTYATSKR</sequence>
<reference evidence="4" key="1">
    <citation type="submission" date="2016-05" db="EMBL/GenBank/DDBJ databases">
        <title>Comparative genomics of biotechnologically important yeasts.</title>
        <authorList>
            <consortium name="DOE Joint Genome Institute"/>
            <person name="Riley R."/>
            <person name="Haridas S."/>
            <person name="Wolfe K.H."/>
            <person name="Lopes M.R."/>
            <person name="Hittinger C.T."/>
            <person name="Goker M."/>
            <person name="Salamov A."/>
            <person name="Wisecaver J."/>
            <person name="Long T.M."/>
            <person name="Aerts A.L."/>
            <person name="Barry K."/>
            <person name="Choi C."/>
            <person name="Clum A."/>
            <person name="Coughlan A.Y."/>
            <person name="Deshpande S."/>
            <person name="Douglass A.P."/>
            <person name="Hanson S.J."/>
            <person name="Klenk H.-P."/>
            <person name="Labutti K."/>
            <person name="Lapidus A."/>
            <person name="Lindquist E."/>
            <person name="Lipzen A."/>
            <person name="Meier-Kolthoff J.P."/>
            <person name="Ohm R.A."/>
            <person name="Otillar R.P."/>
            <person name="Pangilinan J."/>
            <person name="Peng Y."/>
            <person name="Rokas A."/>
            <person name="Rosa C.A."/>
            <person name="Scheuner C."/>
            <person name="Sibirny A.A."/>
            <person name="Slot J.C."/>
            <person name="Stielow J.B."/>
            <person name="Sun H."/>
            <person name="Kurtzman C.P."/>
            <person name="Blackwell M."/>
            <person name="Grigoriev I.V."/>
            <person name="Jeffries T.W."/>
        </authorList>
    </citation>
    <scope>NUCLEOTIDE SEQUENCE [LARGE SCALE GENOMIC DNA]</scope>
    <source>
        <strain evidence="4">DSM 1968</strain>
    </source>
</reference>
<feature type="transmembrane region" description="Helical" evidence="2">
    <location>
        <begin position="108"/>
        <end position="135"/>
    </location>
</feature>
<dbReference type="RefSeq" id="XP_020046233.1">
    <property type="nucleotide sequence ID" value="XM_020188707.1"/>
</dbReference>
<evidence type="ECO:0000256" key="2">
    <source>
        <dbReference type="SAM" id="Phobius"/>
    </source>
</evidence>
<dbReference type="AlphaFoldDB" id="A0A1D2VE72"/>
<organism evidence="3 4">
    <name type="scientific">Ascoidea rubescens DSM 1968</name>
    <dbReference type="NCBI Taxonomy" id="1344418"/>
    <lineage>
        <taxon>Eukaryota</taxon>
        <taxon>Fungi</taxon>
        <taxon>Dikarya</taxon>
        <taxon>Ascomycota</taxon>
        <taxon>Saccharomycotina</taxon>
        <taxon>Saccharomycetes</taxon>
        <taxon>Ascoideaceae</taxon>
        <taxon>Ascoidea</taxon>
    </lineage>
</organism>